<evidence type="ECO:0008006" key="3">
    <source>
        <dbReference type="Google" id="ProtNLM"/>
    </source>
</evidence>
<comment type="caution">
    <text evidence="1">The sequence shown here is derived from an EMBL/GenBank/DDBJ whole genome shotgun (WGS) entry which is preliminary data.</text>
</comment>
<reference evidence="1 2" key="1">
    <citation type="submission" date="2024-03" db="EMBL/GenBank/DDBJ databases">
        <title>Actinomycetospora sp. OC33-EN08, a novel actinomycete isolated from wild orchid (Aerides multiflora).</title>
        <authorList>
            <person name="Suriyachadkun C."/>
        </authorList>
    </citation>
    <scope>NUCLEOTIDE SEQUENCE [LARGE SCALE GENOMIC DNA]</scope>
    <source>
        <strain evidence="1 2">OC33-EN08</strain>
    </source>
</reference>
<gene>
    <name evidence="1" type="ORF">WCD74_26670</name>
</gene>
<dbReference type="Proteomes" id="UP001385809">
    <property type="component" value="Unassembled WGS sequence"/>
</dbReference>
<dbReference type="EMBL" id="JBBEGN010000022">
    <property type="protein sequence ID" value="MEJ2871370.1"/>
    <property type="molecule type" value="Genomic_DNA"/>
</dbReference>
<proteinExistence type="predicted"/>
<dbReference type="RefSeq" id="WP_337697940.1">
    <property type="nucleotide sequence ID" value="NZ_JBBEGN010000022.1"/>
</dbReference>
<organism evidence="1 2">
    <name type="scientific">Actinomycetospora aurantiaca</name>
    <dbReference type="NCBI Taxonomy" id="3129233"/>
    <lineage>
        <taxon>Bacteria</taxon>
        <taxon>Bacillati</taxon>
        <taxon>Actinomycetota</taxon>
        <taxon>Actinomycetes</taxon>
        <taxon>Pseudonocardiales</taxon>
        <taxon>Pseudonocardiaceae</taxon>
        <taxon>Actinomycetospora</taxon>
    </lineage>
</organism>
<accession>A0ABU8MVN8</accession>
<evidence type="ECO:0000313" key="2">
    <source>
        <dbReference type="Proteomes" id="UP001385809"/>
    </source>
</evidence>
<name>A0ABU8MVN8_9PSEU</name>
<sequence length="318" mass="34834">MDELDAWQILRDTQKNVVSLKQVLGRQLTMDAVRANVAARRWLPLFHGTYALTTGEPTAEMWQWAALLFARGPALLSHETAAAVLGLRGGRAGLPVHITVPYGSSARGCEGLVVHRSRAFAHLGVERDGFPVTSKVVTLIDLAVEAPTAKDGMRSLVAGAAAARVDPASIRESLDVRRPRRYGKALTAAATLLADGVGSALEGDYVTDVELAHGLPVGVRQVRRRVENTNRYEDVEYEMPLGVLTVRLDGWIVHANRRTARSDRARDNAAEIEGRARLTFGWEEVHWTACGSARLVWTRLRQLGWQGEFIPCARCASS</sequence>
<keyword evidence="2" id="KW-1185">Reference proteome</keyword>
<evidence type="ECO:0000313" key="1">
    <source>
        <dbReference type="EMBL" id="MEJ2871370.1"/>
    </source>
</evidence>
<protein>
    <recommendedName>
        <fullName evidence="3">Transcriptional regulator, AbiEi antitoxin, Type IV TA system</fullName>
    </recommendedName>
</protein>